<dbReference type="GO" id="GO:0003677">
    <property type="term" value="F:DNA binding"/>
    <property type="evidence" value="ECO:0007669"/>
    <property type="project" value="InterPro"/>
</dbReference>
<proteinExistence type="predicted"/>
<protein>
    <recommendedName>
        <fullName evidence="2">Histone H1</fullName>
    </recommendedName>
</protein>
<dbReference type="Gene3D" id="1.10.10.10">
    <property type="entry name" value="Winged helix-like DNA-binding domain superfamily/Winged helix DNA-binding domain"/>
    <property type="match status" value="1"/>
</dbReference>
<organism evidence="13 14">
    <name type="scientific">Acaulospora morrowiae</name>
    <dbReference type="NCBI Taxonomy" id="94023"/>
    <lineage>
        <taxon>Eukaryota</taxon>
        <taxon>Fungi</taxon>
        <taxon>Fungi incertae sedis</taxon>
        <taxon>Mucoromycota</taxon>
        <taxon>Glomeromycotina</taxon>
        <taxon>Glomeromycetes</taxon>
        <taxon>Diversisporales</taxon>
        <taxon>Acaulosporaceae</taxon>
        <taxon>Acaulospora</taxon>
    </lineage>
</organism>
<feature type="compositionally biased region" description="Basic and acidic residues" evidence="10">
    <location>
        <begin position="81"/>
        <end position="93"/>
    </location>
</feature>
<dbReference type="InterPro" id="IPR011011">
    <property type="entry name" value="Znf_FYVE_PHD"/>
</dbReference>
<feature type="region of interest" description="Disordered" evidence="10">
    <location>
        <begin position="1"/>
        <end position="226"/>
    </location>
</feature>
<feature type="compositionally biased region" description="Basic and acidic residues" evidence="10">
    <location>
        <begin position="58"/>
        <end position="68"/>
    </location>
</feature>
<evidence type="ECO:0000256" key="3">
    <source>
        <dbReference type="ARBA" id="ARBA00022553"/>
    </source>
</evidence>
<feature type="region of interest" description="Disordered" evidence="10">
    <location>
        <begin position="497"/>
        <end position="516"/>
    </location>
</feature>
<dbReference type="InterPro" id="IPR001965">
    <property type="entry name" value="Znf_PHD"/>
</dbReference>
<dbReference type="PANTHER" id="PTHR12628:SF10">
    <property type="entry name" value="HOMEOBOX DOMAIN-CONTAINING PROTEIN"/>
    <property type="match status" value="1"/>
</dbReference>
<dbReference type="GO" id="GO:0045814">
    <property type="term" value="P:negative regulation of gene expression, epigenetic"/>
    <property type="evidence" value="ECO:0007669"/>
    <property type="project" value="TreeGrafter"/>
</dbReference>
<keyword evidence="3" id="KW-0597">Phosphoprotein</keyword>
<evidence type="ECO:0000256" key="8">
    <source>
        <dbReference type="ARBA" id="ARBA00023242"/>
    </source>
</evidence>
<evidence type="ECO:0000313" key="13">
    <source>
        <dbReference type="EMBL" id="CAG8481731.1"/>
    </source>
</evidence>
<accession>A0A9N8WEJ4</accession>
<feature type="compositionally biased region" description="Basic residues" evidence="10">
    <location>
        <begin position="172"/>
        <end position="181"/>
    </location>
</feature>
<feature type="compositionally biased region" description="Polar residues" evidence="10">
    <location>
        <begin position="1"/>
        <end position="23"/>
    </location>
</feature>
<feature type="region of interest" description="Disordered" evidence="10">
    <location>
        <begin position="364"/>
        <end position="410"/>
    </location>
</feature>
<feature type="compositionally biased region" description="Polar residues" evidence="10">
    <location>
        <begin position="94"/>
        <end position="107"/>
    </location>
</feature>
<evidence type="ECO:0000256" key="6">
    <source>
        <dbReference type="ARBA" id="ARBA00022833"/>
    </source>
</evidence>
<dbReference type="SMART" id="SM00249">
    <property type="entry name" value="PHD"/>
    <property type="match status" value="1"/>
</dbReference>
<keyword evidence="5 9" id="KW-0863">Zinc-finger</keyword>
<feature type="compositionally biased region" description="Polar residues" evidence="10">
    <location>
        <begin position="70"/>
        <end position="80"/>
    </location>
</feature>
<evidence type="ECO:0000256" key="4">
    <source>
        <dbReference type="ARBA" id="ARBA00022723"/>
    </source>
</evidence>
<dbReference type="InterPro" id="IPR013083">
    <property type="entry name" value="Znf_RING/FYVE/PHD"/>
</dbReference>
<comment type="caution">
    <text evidence="13">The sequence shown here is derived from an EMBL/GenBank/DDBJ whole genome shotgun (WGS) entry which is preliminary data.</text>
</comment>
<gene>
    <name evidence="13" type="ORF">AMORRO_LOCUS2341</name>
</gene>
<feature type="compositionally biased region" description="Basic and acidic residues" evidence="10">
    <location>
        <begin position="24"/>
        <end position="36"/>
    </location>
</feature>
<dbReference type="EMBL" id="CAJVPV010000969">
    <property type="protein sequence ID" value="CAG8481731.1"/>
    <property type="molecule type" value="Genomic_DNA"/>
</dbReference>
<dbReference type="GO" id="GO:0006334">
    <property type="term" value="P:nucleosome assembly"/>
    <property type="evidence" value="ECO:0007669"/>
    <property type="project" value="InterPro"/>
</dbReference>
<dbReference type="GO" id="GO:0003682">
    <property type="term" value="F:chromatin binding"/>
    <property type="evidence" value="ECO:0007669"/>
    <property type="project" value="TreeGrafter"/>
</dbReference>
<sequence length="700" mass="77357">MTTQHNQFMLSSESTTNSVSKTDSTSHRREVFHDNEQNSQKQQEEWGDEDGEFELEEEVHAEVSEVKSENGTTRTISQKKCVTEHAKLNERISGRNSLSRFPQTNKTPTKEADVKLQKTISETTDVGTQPLSSTIESDKSPKTKYGRKVHKPVLFTHDSRDTKRQPQETKRPNKSTVKRQRNLRETSPTLTPPNSLSVTSSTTSPISSNVSKNFSEDASSDTQDTPRSKLDDIVCIVCHDGQSPKHNRIVLCDKCDVPYHQQCHVPSIEDRVAEITTAEWMCSKCEEAKGRKRRKVEPRVSTSNNNLRDISGNGLTEEQKIAYLSSLPQRVLIDLILIAEKLHPDLPLYPADVKEQISSNAYTAASNKNEVDNRPASKDHLSHSSTVPLTSNTQSSKTYSDSTDPSRAHLPAVGVDLPSYEEMIVQALLSIADPAGSAPRNIFEWMNNTYPLHKNFRASASQALQKAVKKGRVFRIGTVYKLNENYKPAKRIRRYFKKPQSPNEHQSYKDDVTPEDDQDGIFEIAVRLDDSENFTAVQGLEMDDHPSISSSAVSTPAPHVISNGHVEITSPEENSSIDDTSNKIVPALVNESSNAMNSIMQNQSILPPVRGRGVTSNIGSGVSLPSTLLPPPVQPTLPSLSSVAYFSSGYGGNKPNSIYTSYQYTSPTGTYNTGLPAIVTLPRDEGVINAGLSTDASHLQ</sequence>
<dbReference type="GO" id="GO:0008270">
    <property type="term" value="F:zinc ion binding"/>
    <property type="evidence" value="ECO:0007669"/>
    <property type="project" value="UniProtKB-KW"/>
</dbReference>
<feature type="compositionally biased region" description="Polar residues" evidence="10">
    <location>
        <begin position="118"/>
        <end position="135"/>
    </location>
</feature>
<feature type="compositionally biased region" description="Low complexity" evidence="10">
    <location>
        <begin position="186"/>
        <end position="211"/>
    </location>
</feature>
<feature type="compositionally biased region" description="Polar residues" evidence="10">
    <location>
        <begin position="383"/>
        <end position="405"/>
    </location>
</feature>
<feature type="domain" description="PHD-type" evidence="11">
    <location>
        <begin position="232"/>
        <end position="288"/>
    </location>
</feature>
<name>A0A9N8WEJ4_9GLOM</name>
<feature type="domain" description="H15" evidence="12">
    <location>
        <begin position="416"/>
        <end position="484"/>
    </location>
</feature>
<dbReference type="SUPFAM" id="SSF57903">
    <property type="entry name" value="FYVE/PHD zinc finger"/>
    <property type="match status" value="1"/>
</dbReference>
<feature type="compositionally biased region" description="Acidic residues" evidence="10">
    <location>
        <begin position="45"/>
        <end position="57"/>
    </location>
</feature>
<dbReference type="InterPro" id="IPR036390">
    <property type="entry name" value="WH_DNA-bd_sf"/>
</dbReference>
<dbReference type="SMART" id="SM00526">
    <property type="entry name" value="H15"/>
    <property type="match status" value="1"/>
</dbReference>
<evidence type="ECO:0000256" key="10">
    <source>
        <dbReference type="SAM" id="MobiDB-lite"/>
    </source>
</evidence>
<evidence type="ECO:0000256" key="9">
    <source>
        <dbReference type="PROSITE-ProRule" id="PRU00146"/>
    </source>
</evidence>
<dbReference type="GO" id="GO:0005634">
    <property type="term" value="C:nucleus"/>
    <property type="evidence" value="ECO:0007669"/>
    <property type="project" value="UniProtKB-SubCell"/>
</dbReference>
<dbReference type="PANTHER" id="PTHR12628">
    <property type="entry name" value="POLYCOMB-LIKE TRANSCRIPTION FACTOR"/>
    <property type="match status" value="1"/>
</dbReference>
<dbReference type="InterPro" id="IPR019786">
    <property type="entry name" value="Zinc_finger_PHD-type_CS"/>
</dbReference>
<evidence type="ECO:0000256" key="2">
    <source>
        <dbReference type="ARBA" id="ARBA00020833"/>
    </source>
</evidence>
<feature type="compositionally biased region" description="Basic residues" evidence="10">
    <location>
        <begin position="142"/>
        <end position="151"/>
    </location>
</feature>
<evidence type="ECO:0000256" key="7">
    <source>
        <dbReference type="ARBA" id="ARBA00023159"/>
    </source>
</evidence>
<dbReference type="OrthoDB" id="5863171at2759"/>
<dbReference type="InterPro" id="IPR036388">
    <property type="entry name" value="WH-like_DNA-bd_sf"/>
</dbReference>
<feature type="compositionally biased region" description="Polar residues" evidence="10">
    <location>
        <begin position="212"/>
        <end position="223"/>
    </location>
</feature>
<dbReference type="SUPFAM" id="SSF46785">
    <property type="entry name" value="Winged helix' DNA-binding domain"/>
    <property type="match status" value="1"/>
</dbReference>
<dbReference type="CDD" id="cd15502">
    <property type="entry name" value="PHD_Phf1p_Phf2p_like"/>
    <property type="match status" value="1"/>
</dbReference>
<dbReference type="PROSITE" id="PS50016">
    <property type="entry name" value="ZF_PHD_2"/>
    <property type="match status" value="1"/>
</dbReference>
<dbReference type="AlphaFoldDB" id="A0A9N8WEJ4"/>
<evidence type="ECO:0000256" key="5">
    <source>
        <dbReference type="ARBA" id="ARBA00022771"/>
    </source>
</evidence>
<keyword evidence="6" id="KW-0862">Zinc</keyword>
<reference evidence="13" key="1">
    <citation type="submission" date="2021-06" db="EMBL/GenBank/DDBJ databases">
        <authorList>
            <person name="Kallberg Y."/>
            <person name="Tangrot J."/>
            <person name="Rosling A."/>
        </authorList>
    </citation>
    <scope>NUCLEOTIDE SEQUENCE</scope>
    <source>
        <strain evidence="13">CL551</strain>
    </source>
</reference>
<dbReference type="PROSITE" id="PS01359">
    <property type="entry name" value="ZF_PHD_1"/>
    <property type="match status" value="1"/>
</dbReference>
<evidence type="ECO:0000259" key="11">
    <source>
        <dbReference type="PROSITE" id="PS50016"/>
    </source>
</evidence>
<dbReference type="PROSITE" id="PS51504">
    <property type="entry name" value="H15"/>
    <property type="match status" value="1"/>
</dbReference>
<dbReference type="InterPro" id="IPR019787">
    <property type="entry name" value="Znf_PHD-finger"/>
</dbReference>
<dbReference type="Gene3D" id="3.30.40.10">
    <property type="entry name" value="Zinc/RING finger domain, C3HC4 (zinc finger)"/>
    <property type="match status" value="1"/>
</dbReference>
<dbReference type="Proteomes" id="UP000789342">
    <property type="component" value="Unassembled WGS sequence"/>
</dbReference>
<keyword evidence="8" id="KW-0539">Nucleus</keyword>
<comment type="subcellular location">
    <subcellularLocation>
        <location evidence="1">Nucleus</location>
    </subcellularLocation>
</comment>
<evidence type="ECO:0000259" key="12">
    <source>
        <dbReference type="PROSITE" id="PS51504"/>
    </source>
</evidence>
<keyword evidence="7" id="KW-0010">Activator</keyword>
<feature type="compositionally biased region" description="Basic and acidic residues" evidence="10">
    <location>
        <begin position="369"/>
        <end position="382"/>
    </location>
</feature>
<keyword evidence="14" id="KW-1185">Reference proteome</keyword>
<evidence type="ECO:0000313" key="14">
    <source>
        <dbReference type="Proteomes" id="UP000789342"/>
    </source>
</evidence>
<evidence type="ECO:0000256" key="1">
    <source>
        <dbReference type="ARBA" id="ARBA00004123"/>
    </source>
</evidence>
<feature type="compositionally biased region" description="Basic and acidic residues" evidence="10">
    <location>
        <begin position="157"/>
        <end position="171"/>
    </location>
</feature>
<dbReference type="InterPro" id="IPR005818">
    <property type="entry name" value="Histone_H1/H5_H15"/>
</dbReference>
<dbReference type="Pfam" id="PF00538">
    <property type="entry name" value="Linker_histone"/>
    <property type="match status" value="1"/>
</dbReference>
<dbReference type="GO" id="GO:0000786">
    <property type="term" value="C:nucleosome"/>
    <property type="evidence" value="ECO:0007669"/>
    <property type="project" value="InterPro"/>
</dbReference>
<keyword evidence="4" id="KW-0479">Metal-binding</keyword>
<dbReference type="Pfam" id="PF00628">
    <property type="entry name" value="PHD"/>
    <property type="match status" value="1"/>
</dbReference>